<dbReference type="EMBL" id="DS999641">
    <property type="protein sequence ID" value="EFE69428.2"/>
    <property type="molecule type" value="Genomic_DNA"/>
</dbReference>
<evidence type="ECO:0000313" key="5">
    <source>
        <dbReference type="Proteomes" id="UP000003824"/>
    </source>
</evidence>
<reference evidence="5" key="2">
    <citation type="submission" date="2008-12" db="EMBL/GenBank/DDBJ databases">
        <title>Annotation of Streptomyces ghanaensis ATCC 14672.</title>
        <authorList>
            <consortium name="The Broad Institute Genome Sequencing Platform"/>
            <consortium name="Broad Institute Microbial Sequencing Center"/>
            <person name="Fischbach M."/>
            <person name="Ward D."/>
            <person name="Young S."/>
            <person name="Kodira C.D."/>
            <person name="Zeng Q."/>
            <person name="Koehrsen M."/>
            <person name="Godfrey P."/>
            <person name="Alvarado L."/>
            <person name="Berlin A.M."/>
            <person name="Borenstein D."/>
            <person name="Chen Z."/>
            <person name="Engels R."/>
            <person name="Freedman E."/>
            <person name="Gellesch M."/>
            <person name="Goldberg J."/>
            <person name="Griggs A."/>
            <person name="Gujja S."/>
            <person name="Heiman D.I."/>
            <person name="Hepburn T.A."/>
            <person name="Howarth C."/>
            <person name="Jen D."/>
            <person name="Larson L."/>
            <person name="Lewis B."/>
            <person name="Mehta T."/>
            <person name="Park D."/>
            <person name="Pearson M."/>
            <person name="Roberts A."/>
            <person name="Saif S."/>
            <person name="Shea T.D."/>
            <person name="Shenoy N."/>
            <person name="Sisk P."/>
            <person name="Stolte C."/>
            <person name="Sykes S.N."/>
            <person name="Walk T."/>
            <person name="White J."/>
            <person name="Yandava C."/>
            <person name="Straight P."/>
            <person name="Clardy J."/>
            <person name="Hung D."/>
            <person name="Kolter R."/>
            <person name="Mekalanos J."/>
            <person name="Walker S."/>
            <person name="Walsh C.T."/>
            <person name="Wieland B.L.C."/>
            <person name="Ilzarbe M."/>
            <person name="Galagan J."/>
            <person name="Nusbaum C."/>
            <person name="Birren B."/>
        </authorList>
    </citation>
    <scope>NUCLEOTIDE SEQUENCE [LARGE SCALE GENOMIC DNA]</scope>
    <source>
        <strain evidence="5">ATCC 14672 / DSM 40746 / JCM 4963 / KCTC 9882 / NRRL B-12104 / FH 1290</strain>
    </source>
</reference>
<dbReference type="EMBL" id="DS999641">
    <property type="protein sequence ID" value="EFE68682.2"/>
    <property type="molecule type" value="Genomic_DNA"/>
</dbReference>
<organism evidence="3 5">
    <name type="scientific">Streptomyces viridosporus (strain ATCC 14672 / DSM 40746 / JCM 4963 / KCTC 9882 / NRRL B-12104 / FH 1290)</name>
    <name type="common">Streptomyces ghanaensis</name>
    <dbReference type="NCBI Taxonomy" id="566461"/>
    <lineage>
        <taxon>Bacteria</taxon>
        <taxon>Bacillati</taxon>
        <taxon>Actinomycetota</taxon>
        <taxon>Actinomycetes</taxon>
        <taxon>Kitasatosporales</taxon>
        <taxon>Streptomycetaceae</taxon>
        <taxon>Streptomyces</taxon>
    </lineage>
</organism>
<reference evidence="5" key="3">
    <citation type="submission" date="2008-12" db="EMBL/GenBank/DDBJ databases">
        <title>Annotation of Streptomyces ghanaensis ATCC 14672.</title>
        <authorList>
            <consortium name="The Broad Institute Genome Sequencing Platform"/>
            <consortium name="Broad Institute Microbial Sequencing Center"/>
            <person name="Fischbach M."/>
            <person name="Ward D."/>
            <person name="Young S."/>
            <person name="Kodira C.D."/>
            <person name="Zeng Q."/>
            <person name="Koehrsen M."/>
            <person name="Godfrey P."/>
            <person name="Alvarado L."/>
            <person name="Berlin A.M."/>
            <person name="Borenstein D."/>
            <person name="Chen Z."/>
            <person name="Engels R."/>
            <person name="Freedman E."/>
            <person name="Gellesch M."/>
            <person name="Goldberg J."/>
            <person name="Griggs A."/>
            <person name="Gujja S."/>
            <person name="Heiman D.I."/>
            <person name="Hepburn T.A."/>
            <person name="Howarth C."/>
            <person name="Jen D."/>
            <person name="Larson L."/>
            <person name="Lewis B."/>
            <person name="Mehta T."/>
            <person name="Park D."/>
            <person name="Pearson M."/>
            <person name="Roberts A."/>
            <person name="Saif S."/>
            <person name="Shea T.D."/>
            <person name="Shenoy N."/>
            <person name="Sisk P."/>
            <person name="Stolte C."/>
            <person name="Sykes S.N."/>
            <person name="Walk T."/>
            <person name="White J."/>
            <person name="Yandava C."/>
            <person name="Straight P."/>
            <person name="Clardy J."/>
            <person name="Hung D."/>
            <person name="Kolter R."/>
            <person name="Mekalanos J."/>
            <person name="Walker S."/>
            <person name="Walsh C.T."/>
            <person name="Wieland B.L.C."/>
            <person name="Ilzarbe M."/>
            <person name="Galagan J."/>
            <person name="Nusbaum C."/>
            <person name="Birren B."/>
        </authorList>
    </citation>
    <scope>NUCLEOTIDE SEQUENCE [LARGE SCALE GENOMIC DNA]</scope>
    <source>
        <strain evidence="2">ATCC 14672</strain>
        <strain evidence="5">ATCC 14672 / DSM 40746 / JCM 4963 / KCTC 9882 / NRRL B-12104 / FH 1290</strain>
    </source>
</reference>
<dbReference type="GO" id="GO:0016874">
    <property type="term" value="F:ligase activity"/>
    <property type="evidence" value="ECO:0007669"/>
    <property type="project" value="UniProtKB-KW"/>
</dbReference>
<dbReference type="AlphaFoldDB" id="D5ZTG9"/>
<evidence type="ECO:0000313" key="2">
    <source>
        <dbReference type="EMBL" id="EFE67115.2"/>
    </source>
</evidence>
<feature type="region of interest" description="Disordered" evidence="1">
    <location>
        <begin position="1"/>
        <end position="74"/>
    </location>
</feature>
<evidence type="ECO:0000313" key="4">
    <source>
        <dbReference type="EMBL" id="EFE69428.2"/>
    </source>
</evidence>
<sequence>MPPRPASHPGTGSRSRTRDHSASLMSESYRGRRSGRSAAFPNRWARQSHPGVGELDSATTTTRHFDNRASCSSLDSTTASYQEALLLCTHTG</sequence>
<reference evidence="3" key="1">
    <citation type="submission" date="2008-10" db="EMBL/GenBank/DDBJ databases">
        <title>Annotation of Streptomyces ghanaensis ATCC 14672.</title>
        <authorList>
            <consortium name="The Broad Institute Genome Sequencing Platform"/>
            <consortium name="Broad Institute Microbial Sequencing Center"/>
            <person name="Fischbach M."/>
            <person name="Ward D."/>
            <person name="Young S."/>
            <person name="Kodira C.D."/>
            <person name="Zeng Q."/>
            <person name="Koehrsen M."/>
            <person name="Godfrey P."/>
            <person name="Alvarado L."/>
            <person name="Berlin A.M."/>
            <person name="Borenstein D."/>
            <person name="Chen Z."/>
            <person name="Engels R."/>
            <person name="Freedman E."/>
            <person name="Gellesch M."/>
            <person name="Goldberg J."/>
            <person name="Griggs A."/>
            <person name="Gujja S."/>
            <person name="Heiman D.I."/>
            <person name="Hepburn T.A."/>
            <person name="Howarth C."/>
            <person name="Jen D."/>
            <person name="Larson L."/>
            <person name="Lewis B."/>
            <person name="Mehta T."/>
            <person name="Park D."/>
            <person name="Pearson M."/>
            <person name="Roberts A."/>
            <person name="Saif S."/>
            <person name="Shea T.D."/>
            <person name="Shenoy N."/>
            <person name="Sisk P."/>
            <person name="Stolte C."/>
            <person name="Sykes S.N."/>
            <person name="Walk T."/>
            <person name="White J."/>
            <person name="Yandava C."/>
            <person name="Straight P."/>
            <person name="Clardy J."/>
            <person name="Hung D."/>
            <person name="Kolter R."/>
            <person name="Mekalanos J."/>
            <person name="Walker S."/>
            <person name="Walsh C.T."/>
            <person name="Wieland B.L.C."/>
            <person name="Ilzarbe M."/>
            <person name="Galagan J."/>
            <person name="Nusbaum C."/>
            <person name="Birren B."/>
        </authorList>
    </citation>
    <scope>NUCLEOTIDE SEQUENCE [LARGE SCALE GENOMIC DNA]</scope>
    <source>
        <strain evidence="3">ATCC 14672</strain>
    </source>
</reference>
<accession>D5ZTG9</accession>
<name>D5ZTG9_STRV1</name>
<proteinExistence type="predicted"/>
<dbReference type="EMBL" id="DS999641">
    <property type="protein sequence ID" value="EFE67115.2"/>
    <property type="molecule type" value="Genomic_DNA"/>
</dbReference>
<gene>
    <name evidence="2" type="ORF">SSFG_02364</name>
    <name evidence="3" type="ORF">SSFG_03926</name>
    <name evidence="4" type="ORF">SSFG_04670</name>
</gene>
<protein>
    <submittedName>
        <fullName evidence="3">D-alanine-D-alanine ligase</fullName>
    </submittedName>
</protein>
<evidence type="ECO:0000313" key="3">
    <source>
        <dbReference type="EMBL" id="EFE68682.2"/>
    </source>
</evidence>
<evidence type="ECO:0000256" key="1">
    <source>
        <dbReference type="SAM" id="MobiDB-lite"/>
    </source>
</evidence>
<keyword evidence="3" id="KW-0436">Ligase</keyword>
<dbReference type="Proteomes" id="UP000003824">
    <property type="component" value="Unassembled WGS sequence"/>
</dbReference>